<reference evidence="3 4" key="1">
    <citation type="submission" date="2016-10" db="EMBL/GenBank/DDBJ databases">
        <authorList>
            <person name="de Groot N.N."/>
        </authorList>
    </citation>
    <scope>NUCLEOTIDE SEQUENCE [LARGE SCALE GENOMIC DNA]</scope>
    <source>
        <strain evidence="3 4">YAD2003</strain>
    </source>
</reference>
<dbReference type="Proteomes" id="UP000183190">
    <property type="component" value="Unassembled WGS sequence"/>
</dbReference>
<name>A0A1H6KJ15_RUMFL</name>
<feature type="region of interest" description="Disordered" evidence="1">
    <location>
        <begin position="1"/>
        <end position="59"/>
    </location>
</feature>
<accession>A0A1H6KJ15</accession>
<feature type="compositionally biased region" description="Basic and acidic residues" evidence="1">
    <location>
        <begin position="34"/>
        <end position="44"/>
    </location>
</feature>
<dbReference type="PROSITE" id="PS00201">
    <property type="entry name" value="FLAVODOXIN"/>
    <property type="match status" value="1"/>
</dbReference>
<dbReference type="OrthoDB" id="9806505at2"/>
<evidence type="ECO:0000256" key="1">
    <source>
        <dbReference type="SAM" id="MobiDB-lite"/>
    </source>
</evidence>
<dbReference type="InterPro" id="IPR008254">
    <property type="entry name" value="Flavodoxin/NO_synth"/>
</dbReference>
<dbReference type="GO" id="GO:0009055">
    <property type="term" value="F:electron transfer activity"/>
    <property type="evidence" value="ECO:0007669"/>
    <property type="project" value="InterPro"/>
</dbReference>
<evidence type="ECO:0000313" key="3">
    <source>
        <dbReference type="EMBL" id="SEH71484.1"/>
    </source>
</evidence>
<protein>
    <submittedName>
        <fullName evidence="3">Flavodoxin</fullName>
    </submittedName>
</protein>
<feature type="compositionally biased region" description="Low complexity" evidence="1">
    <location>
        <begin position="16"/>
        <end position="33"/>
    </location>
</feature>
<proteinExistence type="predicted"/>
<organism evidence="3 4">
    <name type="scientific">Ruminococcus flavefaciens</name>
    <dbReference type="NCBI Taxonomy" id="1265"/>
    <lineage>
        <taxon>Bacteria</taxon>
        <taxon>Bacillati</taxon>
        <taxon>Bacillota</taxon>
        <taxon>Clostridia</taxon>
        <taxon>Eubacteriales</taxon>
        <taxon>Oscillospiraceae</taxon>
        <taxon>Ruminococcus</taxon>
    </lineage>
</organism>
<dbReference type="Pfam" id="PF12682">
    <property type="entry name" value="Flavodoxin_4"/>
    <property type="match status" value="1"/>
</dbReference>
<gene>
    <name evidence="3" type="ORF">SAMN02910265_02259</name>
</gene>
<dbReference type="EMBL" id="FNWV01000008">
    <property type="protein sequence ID" value="SEH71484.1"/>
    <property type="molecule type" value="Genomic_DNA"/>
</dbReference>
<dbReference type="GO" id="GO:0010181">
    <property type="term" value="F:FMN binding"/>
    <property type="evidence" value="ECO:0007669"/>
    <property type="project" value="InterPro"/>
</dbReference>
<dbReference type="NCBIfam" id="NF005501">
    <property type="entry name" value="PRK07116.1"/>
    <property type="match status" value="1"/>
</dbReference>
<sequence length="219" mass="23350">MLGLTACGSAENDGNTSSTATTSKTETQQTETAKQTENREDKSTPADTAAAPETADEAKSSGKDTIVVYFSATGTTKKIAERIASVTNADLYEIIPAEPYSDADLNWNDKNSRTTIEMNDPNARPAIADDTISFDGYSTVYIGYPIWWGDAPRIMSTFVEAHDFSGLTVIPFCTSGGSGIGRSGSNLASQAGSGNWLDGDRLDGGISEDELKTWISKYN</sequence>
<feature type="domain" description="Flavodoxin-like" evidence="2">
    <location>
        <begin position="66"/>
        <end position="217"/>
    </location>
</feature>
<dbReference type="GO" id="GO:0016651">
    <property type="term" value="F:oxidoreductase activity, acting on NAD(P)H"/>
    <property type="evidence" value="ECO:0007669"/>
    <property type="project" value="UniProtKB-ARBA"/>
</dbReference>
<dbReference type="InterPro" id="IPR029039">
    <property type="entry name" value="Flavoprotein-like_sf"/>
</dbReference>
<evidence type="ECO:0000259" key="2">
    <source>
        <dbReference type="Pfam" id="PF12682"/>
    </source>
</evidence>
<dbReference type="PANTHER" id="PTHR39201:SF1">
    <property type="entry name" value="FLAVODOXIN-LIKE DOMAIN-CONTAINING PROTEIN"/>
    <property type="match status" value="1"/>
</dbReference>
<evidence type="ECO:0000313" key="4">
    <source>
        <dbReference type="Proteomes" id="UP000183190"/>
    </source>
</evidence>
<dbReference type="SUPFAM" id="SSF52218">
    <property type="entry name" value="Flavoproteins"/>
    <property type="match status" value="1"/>
</dbReference>
<dbReference type="Gene3D" id="3.40.50.360">
    <property type="match status" value="1"/>
</dbReference>
<dbReference type="AlphaFoldDB" id="A0A1H6KJ15"/>
<dbReference type="InterPro" id="IPR001226">
    <property type="entry name" value="Flavodoxin_CS"/>
</dbReference>
<dbReference type="PANTHER" id="PTHR39201">
    <property type="entry name" value="EXPORTED PROTEIN-RELATED"/>
    <property type="match status" value="1"/>
</dbReference>
<dbReference type="RefSeq" id="WP_074717407.1">
    <property type="nucleotide sequence ID" value="NZ_FNWV01000008.1"/>
</dbReference>